<keyword evidence="1" id="KW-1133">Transmembrane helix</keyword>
<dbReference type="Proteomes" id="UP000319671">
    <property type="component" value="Unassembled WGS sequence"/>
</dbReference>
<dbReference type="AlphaFoldDB" id="A0A561DD56"/>
<protein>
    <submittedName>
        <fullName evidence="2">Uncharacterized protein</fullName>
    </submittedName>
</protein>
<proteinExistence type="predicted"/>
<sequence length="37" mass="4221">MDEQGNLLVGLLWGTSLSVPLWIAFIGWMKLLLQFVM</sequence>
<evidence type="ECO:0000256" key="1">
    <source>
        <dbReference type="SAM" id="Phobius"/>
    </source>
</evidence>
<evidence type="ECO:0000313" key="3">
    <source>
        <dbReference type="Proteomes" id="UP000319671"/>
    </source>
</evidence>
<gene>
    <name evidence="2" type="ORF">FB550_106296</name>
</gene>
<accession>A0A561DD56</accession>
<evidence type="ECO:0000313" key="2">
    <source>
        <dbReference type="EMBL" id="TWE01238.1"/>
    </source>
</evidence>
<keyword evidence="1" id="KW-0812">Transmembrane</keyword>
<feature type="transmembrane region" description="Helical" evidence="1">
    <location>
        <begin position="12"/>
        <end position="33"/>
    </location>
</feature>
<reference evidence="2 3" key="1">
    <citation type="submission" date="2019-06" db="EMBL/GenBank/DDBJ databases">
        <title>Sorghum-associated microbial communities from plants grown in Nebraska, USA.</title>
        <authorList>
            <person name="Schachtman D."/>
        </authorList>
    </citation>
    <scope>NUCLEOTIDE SEQUENCE [LARGE SCALE GENOMIC DNA]</scope>
    <source>
        <strain evidence="2 3">2482</strain>
    </source>
</reference>
<comment type="caution">
    <text evidence="2">The sequence shown here is derived from an EMBL/GenBank/DDBJ whole genome shotgun (WGS) entry which is preliminary data.</text>
</comment>
<organism evidence="2 3">
    <name type="scientific">Neobacillus bataviensis</name>
    <dbReference type="NCBI Taxonomy" id="220685"/>
    <lineage>
        <taxon>Bacteria</taxon>
        <taxon>Bacillati</taxon>
        <taxon>Bacillota</taxon>
        <taxon>Bacilli</taxon>
        <taxon>Bacillales</taxon>
        <taxon>Bacillaceae</taxon>
        <taxon>Neobacillus</taxon>
    </lineage>
</organism>
<name>A0A561DD56_9BACI</name>
<dbReference type="EMBL" id="VIVN01000006">
    <property type="protein sequence ID" value="TWE01238.1"/>
    <property type="molecule type" value="Genomic_DNA"/>
</dbReference>
<keyword evidence="1" id="KW-0472">Membrane</keyword>
<keyword evidence="3" id="KW-1185">Reference proteome</keyword>